<dbReference type="Pfam" id="PF03404">
    <property type="entry name" value="Mo-co_dimer"/>
    <property type="match status" value="1"/>
</dbReference>
<dbReference type="InterPro" id="IPR000572">
    <property type="entry name" value="OxRdtase_Mopterin-bd_dom"/>
</dbReference>
<dbReference type="Gene3D" id="2.60.40.650">
    <property type="match status" value="1"/>
</dbReference>
<dbReference type="Proteomes" id="UP001428290">
    <property type="component" value="Unassembled WGS sequence"/>
</dbReference>
<dbReference type="InterPro" id="IPR022407">
    <property type="entry name" value="OxRdtase_Mopterin_BS"/>
</dbReference>
<evidence type="ECO:0000256" key="4">
    <source>
        <dbReference type="ARBA" id="ARBA00022723"/>
    </source>
</evidence>
<organism evidence="9 10">
    <name type="scientific">Herpetosiphon gulosus</name>
    <dbReference type="NCBI Taxonomy" id="1973496"/>
    <lineage>
        <taxon>Bacteria</taxon>
        <taxon>Bacillati</taxon>
        <taxon>Chloroflexota</taxon>
        <taxon>Chloroflexia</taxon>
        <taxon>Herpetosiphonales</taxon>
        <taxon>Herpetosiphonaceae</taxon>
        <taxon>Herpetosiphon</taxon>
    </lineage>
</organism>
<dbReference type="PRINTS" id="PR00407">
    <property type="entry name" value="EUMOPTERIN"/>
</dbReference>
<accession>A0ABP9X116</accession>
<evidence type="ECO:0000256" key="5">
    <source>
        <dbReference type="ARBA" id="ARBA00023002"/>
    </source>
</evidence>
<comment type="caution">
    <text evidence="9">The sequence shown here is derived from an EMBL/GenBank/DDBJ whole genome shotgun (WGS) entry which is preliminary data.</text>
</comment>
<gene>
    <name evidence="9" type="primary">msrP_1</name>
    <name evidence="9" type="ORF">Hgul01_02324</name>
</gene>
<evidence type="ECO:0000256" key="1">
    <source>
        <dbReference type="ARBA" id="ARBA00001924"/>
    </source>
</evidence>
<dbReference type="InterPro" id="IPR036374">
    <property type="entry name" value="OxRdtase_Mopterin-bd_sf"/>
</dbReference>
<dbReference type="PANTHER" id="PTHR19372">
    <property type="entry name" value="SULFITE REDUCTASE"/>
    <property type="match status" value="1"/>
</dbReference>
<protein>
    <submittedName>
        <fullName evidence="9">Protein-methionine-sulfoxide reductase catalytic subunit MsrP</fullName>
    </submittedName>
</protein>
<dbReference type="SUPFAM" id="SSF81296">
    <property type="entry name" value="E set domains"/>
    <property type="match status" value="1"/>
</dbReference>
<keyword evidence="6" id="KW-0408">Iron</keyword>
<dbReference type="InterPro" id="IPR014756">
    <property type="entry name" value="Ig_E-set"/>
</dbReference>
<keyword evidence="4" id="KW-0479">Metal-binding</keyword>
<dbReference type="EMBL" id="BAABRU010000007">
    <property type="protein sequence ID" value="GAA5528523.1"/>
    <property type="molecule type" value="Genomic_DNA"/>
</dbReference>
<proteinExistence type="predicted"/>
<evidence type="ECO:0000256" key="2">
    <source>
        <dbReference type="ARBA" id="ARBA00022505"/>
    </source>
</evidence>
<sequence length="363" mass="40046">MRDSLPSFDLAKSATMQVVQAEPFNAGTPLAELADSYIQPTSHFFVRTHGTIPSLDPETTTIHVQGLLAQPFGMSITEIKQQLPYIEQVSTLQCAGNRRQEMHAYQPIYGELPWGANGLSTATWGGAPLRALLERCEIEPAALHLVFESYDQVERHGQTFGYGGSIPLNEPMIEHSLLAYTMNGAPLPALHGGPLRLVIPGIVGARSVKWLRSIELSAEPSHNYFQRRAYRLAQSSEPEAWQTAPMLHELPVNAVLCLPTPDQPLTAGTITLAGYAITGGQALVERVEISLDQGQTWQSARLIDPPTLGCWSRWQIELELAVGAYQCWVRATDSLGQQQPEQPAWNVKGYHHNAIQRVRLTVC</sequence>
<name>A0ABP9X116_9CHLR</name>
<evidence type="ECO:0000313" key="9">
    <source>
        <dbReference type="EMBL" id="GAA5528523.1"/>
    </source>
</evidence>
<dbReference type="SUPFAM" id="SSF56524">
    <property type="entry name" value="Oxidoreductase molybdopterin-binding domain"/>
    <property type="match status" value="1"/>
</dbReference>
<dbReference type="InterPro" id="IPR008335">
    <property type="entry name" value="Mopterin_OxRdtase_euk"/>
</dbReference>
<dbReference type="InterPro" id="IPR005066">
    <property type="entry name" value="MoCF_OxRdtse_dimer"/>
</dbReference>
<evidence type="ECO:0000313" key="10">
    <source>
        <dbReference type="Proteomes" id="UP001428290"/>
    </source>
</evidence>
<feature type="domain" description="Moybdenum cofactor oxidoreductase dimerisation" evidence="8">
    <location>
        <begin position="247"/>
        <end position="362"/>
    </location>
</feature>
<keyword evidence="10" id="KW-1185">Reference proteome</keyword>
<evidence type="ECO:0000256" key="3">
    <source>
        <dbReference type="ARBA" id="ARBA00022617"/>
    </source>
</evidence>
<keyword evidence="3" id="KW-0349">Heme</keyword>
<dbReference type="Pfam" id="PF00174">
    <property type="entry name" value="Oxidored_molyb"/>
    <property type="match status" value="1"/>
</dbReference>
<reference evidence="9 10" key="1">
    <citation type="submission" date="2024-02" db="EMBL/GenBank/DDBJ databases">
        <title>Herpetosiphon gulosus NBRC 112829.</title>
        <authorList>
            <person name="Ichikawa N."/>
            <person name="Katano-Makiyama Y."/>
            <person name="Hidaka K."/>
        </authorList>
    </citation>
    <scope>NUCLEOTIDE SEQUENCE [LARGE SCALE GENOMIC DNA]</scope>
    <source>
        <strain evidence="9 10">NBRC 112829</strain>
    </source>
</reference>
<evidence type="ECO:0000256" key="6">
    <source>
        <dbReference type="ARBA" id="ARBA00023004"/>
    </source>
</evidence>
<dbReference type="PROSITE" id="PS00559">
    <property type="entry name" value="MOLYBDOPTERIN_EUK"/>
    <property type="match status" value="1"/>
</dbReference>
<feature type="domain" description="Oxidoreductase molybdopterin-binding" evidence="7">
    <location>
        <begin position="49"/>
        <end position="224"/>
    </location>
</feature>
<dbReference type="PANTHER" id="PTHR19372:SF7">
    <property type="entry name" value="SULFITE OXIDASE, MITOCHONDRIAL"/>
    <property type="match status" value="1"/>
</dbReference>
<evidence type="ECO:0000259" key="8">
    <source>
        <dbReference type="Pfam" id="PF03404"/>
    </source>
</evidence>
<keyword evidence="2" id="KW-0500">Molybdenum</keyword>
<dbReference type="RefSeq" id="WP_345722136.1">
    <property type="nucleotide sequence ID" value="NZ_BAABRU010000007.1"/>
</dbReference>
<comment type="cofactor">
    <cofactor evidence="1">
        <name>Mo-molybdopterin</name>
        <dbReference type="ChEBI" id="CHEBI:71302"/>
    </cofactor>
</comment>
<dbReference type="Gene3D" id="3.90.420.10">
    <property type="entry name" value="Oxidoreductase, molybdopterin-binding domain"/>
    <property type="match status" value="1"/>
</dbReference>
<evidence type="ECO:0000259" key="7">
    <source>
        <dbReference type="Pfam" id="PF00174"/>
    </source>
</evidence>
<keyword evidence="5" id="KW-0560">Oxidoreductase</keyword>